<feature type="domain" description="HTH araC/xylS-type" evidence="4">
    <location>
        <begin position="222"/>
        <end position="313"/>
    </location>
</feature>
<dbReference type="InterPro" id="IPR018060">
    <property type="entry name" value="HTH_AraC"/>
</dbReference>
<accession>A0A239DBM8</accession>
<dbReference type="RefSeq" id="WP_089318338.1">
    <property type="nucleotide sequence ID" value="NZ_FZOQ01000004.1"/>
</dbReference>
<dbReference type="EMBL" id="FZOQ01000004">
    <property type="protein sequence ID" value="SNS29720.1"/>
    <property type="molecule type" value="Genomic_DNA"/>
</dbReference>
<keyword evidence="1" id="KW-0805">Transcription regulation</keyword>
<evidence type="ECO:0000313" key="5">
    <source>
        <dbReference type="EMBL" id="SNS29720.1"/>
    </source>
</evidence>
<keyword evidence="6" id="KW-1185">Reference proteome</keyword>
<evidence type="ECO:0000256" key="3">
    <source>
        <dbReference type="ARBA" id="ARBA00023163"/>
    </source>
</evidence>
<dbReference type="Proteomes" id="UP000198432">
    <property type="component" value="Unassembled WGS sequence"/>
</dbReference>
<dbReference type="Pfam" id="PF12833">
    <property type="entry name" value="HTH_18"/>
    <property type="match status" value="1"/>
</dbReference>
<dbReference type="SMART" id="SM00342">
    <property type="entry name" value="HTH_ARAC"/>
    <property type="match status" value="1"/>
</dbReference>
<keyword evidence="2 5" id="KW-0238">DNA-binding</keyword>
<dbReference type="InterPro" id="IPR009594">
    <property type="entry name" value="Tscrpt_reg_HTH_AraC_N"/>
</dbReference>
<dbReference type="GO" id="GO:0003700">
    <property type="term" value="F:DNA-binding transcription factor activity"/>
    <property type="evidence" value="ECO:0007669"/>
    <property type="project" value="InterPro"/>
</dbReference>
<sequence>MVETLESRPFLRAGDQAYSSSCEVVHVDEKSYQHYQQTTDENRIMSSFFTSLEGEIRPKGLGIKYVAQGQENYLLQDKRYHVSEGRYFLVNESAPSLDVAIPGVPTWSVCVDVDVKLVNEVLLQWLQPNEPDNYHQVSRYLLTPELFVREAEAGQQLQALLASLISAGTSQGLARPPIEWIFELITLLVQDNRALIGSYYRLRASRLSTRKELFRRLLLGKEMLDDSLFSGTTIKQVAESCCLSEFRFYRLFKQCFGDSPYQYLTRRRIASSLELKKQGLSWSEIAYALNFTDLAAFSNSFKKLKGVAPTKVA</sequence>
<name>A0A239DBM8_9BACT</name>
<evidence type="ECO:0000256" key="2">
    <source>
        <dbReference type="ARBA" id="ARBA00023125"/>
    </source>
</evidence>
<dbReference type="InterPro" id="IPR050204">
    <property type="entry name" value="AraC_XylS_family_regulators"/>
</dbReference>
<dbReference type="GO" id="GO:0043565">
    <property type="term" value="F:sequence-specific DNA binding"/>
    <property type="evidence" value="ECO:0007669"/>
    <property type="project" value="InterPro"/>
</dbReference>
<dbReference type="Gene3D" id="1.10.10.60">
    <property type="entry name" value="Homeodomain-like"/>
    <property type="match status" value="2"/>
</dbReference>
<dbReference type="Pfam" id="PF06719">
    <property type="entry name" value="AraC_N"/>
    <property type="match status" value="1"/>
</dbReference>
<evidence type="ECO:0000313" key="6">
    <source>
        <dbReference type="Proteomes" id="UP000198432"/>
    </source>
</evidence>
<proteinExistence type="predicted"/>
<protein>
    <submittedName>
        <fullName evidence="5">AraC-type DNA-binding protein</fullName>
    </submittedName>
</protein>
<gene>
    <name evidence="5" type="ORF">SAMN06296052_104153</name>
</gene>
<evidence type="ECO:0000259" key="4">
    <source>
        <dbReference type="PROSITE" id="PS01124"/>
    </source>
</evidence>
<evidence type="ECO:0000256" key="1">
    <source>
        <dbReference type="ARBA" id="ARBA00023015"/>
    </source>
</evidence>
<dbReference type="PANTHER" id="PTHR46796">
    <property type="entry name" value="HTH-TYPE TRANSCRIPTIONAL ACTIVATOR RHAS-RELATED"/>
    <property type="match status" value="1"/>
</dbReference>
<reference evidence="6" key="1">
    <citation type="submission" date="2017-06" db="EMBL/GenBank/DDBJ databases">
        <authorList>
            <person name="Varghese N."/>
            <person name="Submissions S."/>
        </authorList>
    </citation>
    <scope>NUCLEOTIDE SEQUENCE [LARGE SCALE GENOMIC DNA]</scope>
    <source>
        <strain evidence="6">NKM1</strain>
    </source>
</reference>
<dbReference type="OrthoDB" id="642439at2"/>
<dbReference type="SUPFAM" id="SSF46689">
    <property type="entry name" value="Homeodomain-like"/>
    <property type="match status" value="2"/>
</dbReference>
<organism evidence="5 6">
    <name type="scientific">Pontibacter ummariensis</name>
    <dbReference type="NCBI Taxonomy" id="1610492"/>
    <lineage>
        <taxon>Bacteria</taxon>
        <taxon>Pseudomonadati</taxon>
        <taxon>Bacteroidota</taxon>
        <taxon>Cytophagia</taxon>
        <taxon>Cytophagales</taxon>
        <taxon>Hymenobacteraceae</taxon>
        <taxon>Pontibacter</taxon>
    </lineage>
</organism>
<dbReference type="AlphaFoldDB" id="A0A239DBM8"/>
<dbReference type="PROSITE" id="PS01124">
    <property type="entry name" value="HTH_ARAC_FAMILY_2"/>
    <property type="match status" value="1"/>
</dbReference>
<keyword evidence="3" id="KW-0804">Transcription</keyword>
<dbReference type="InterPro" id="IPR009057">
    <property type="entry name" value="Homeodomain-like_sf"/>
</dbReference>